<keyword evidence="1" id="KW-0175">Coiled coil</keyword>
<feature type="compositionally biased region" description="Basic and acidic residues" evidence="2">
    <location>
        <begin position="121"/>
        <end position="133"/>
    </location>
</feature>
<evidence type="ECO:0000256" key="1">
    <source>
        <dbReference type="SAM" id="Coils"/>
    </source>
</evidence>
<accession>A0A1I8BN52</accession>
<evidence type="ECO:0000313" key="4">
    <source>
        <dbReference type="WBParaSite" id="MhA1_Contig354.frz3.gene30"/>
    </source>
</evidence>
<organism evidence="3 4">
    <name type="scientific">Meloidogyne hapla</name>
    <name type="common">Root-knot nematode worm</name>
    <dbReference type="NCBI Taxonomy" id="6305"/>
    <lineage>
        <taxon>Eukaryota</taxon>
        <taxon>Metazoa</taxon>
        <taxon>Ecdysozoa</taxon>
        <taxon>Nematoda</taxon>
        <taxon>Chromadorea</taxon>
        <taxon>Rhabditida</taxon>
        <taxon>Tylenchina</taxon>
        <taxon>Tylenchomorpha</taxon>
        <taxon>Tylenchoidea</taxon>
        <taxon>Meloidogynidae</taxon>
        <taxon>Meloidogyninae</taxon>
        <taxon>Meloidogyne</taxon>
    </lineage>
</organism>
<sequence>METLTKPYVSIKFSKLPKDVRSEILFSRISVALSENFLQKNKTNVKYDQLCENYKNFGNCRKACQKEHDIDLVLDYEDKREEIRKDKEKRRRERKTIKRKLGIDTKTKLELSDVQNMQPSDTKRSKIKLKDTSEDSDNTNNTHCVKATASELIKFDCATNESSNQLGTFENRGKHRAGMDAFATGFSVLYLNVDINAKQNLNNGCLFDLNLAARLPLPGKEFPLLLRKPERVRQSESHVLNWGRIQDRRNGFLESRYDF</sequence>
<reference evidence="4" key="1">
    <citation type="submission" date="2016-11" db="UniProtKB">
        <authorList>
            <consortium name="WormBaseParasite"/>
        </authorList>
    </citation>
    <scope>IDENTIFICATION</scope>
</reference>
<evidence type="ECO:0000256" key="2">
    <source>
        <dbReference type="SAM" id="MobiDB-lite"/>
    </source>
</evidence>
<name>A0A1I8BN52_MELHA</name>
<protein>
    <submittedName>
        <fullName evidence="4">C3H1-type domain-containing protein</fullName>
    </submittedName>
</protein>
<feature type="coiled-coil region" evidence="1">
    <location>
        <begin position="73"/>
        <end position="100"/>
    </location>
</feature>
<feature type="region of interest" description="Disordered" evidence="2">
    <location>
        <begin position="112"/>
        <end position="139"/>
    </location>
</feature>
<dbReference type="WBParaSite" id="MhA1_Contig354.frz3.gene30">
    <property type="protein sequence ID" value="MhA1_Contig354.frz3.gene30"/>
    <property type="gene ID" value="MhA1_Contig354.frz3.gene30"/>
</dbReference>
<evidence type="ECO:0000313" key="3">
    <source>
        <dbReference type="Proteomes" id="UP000095281"/>
    </source>
</evidence>
<dbReference type="Proteomes" id="UP000095281">
    <property type="component" value="Unplaced"/>
</dbReference>
<keyword evidence="3" id="KW-1185">Reference proteome</keyword>
<dbReference type="AlphaFoldDB" id="A0A1I8BN52"/>
<proteinExistence type="predicted"/>